<dbReference type="Gene3D" id="3.20.20.150">
    <property type="entry name" value="Divalent-metal-dependent TIM barrel enzymes"/>
    <property type="match status" value="1"/>
</dbReference>
<dbReference type="AlphaFoldDB" id="A0A845DQU2"/>
<sequence length="273" mass="31906">MNHRLGLSGSTILSDTHQFSFLFERGLDHVEIGEFPDETSYETFKEMAEDHQLNSFGIHSPLLRGRSKYDLIERVAVDPEEARHSFEREVARLAEEGASYVLVHFPYFAGTSTSPFQKIEEGLEFLHRLKETYAIPIVCEPKLGRNRSGKGIDYLRQFPVELWERYGLDICVDLGDYRMAAGEDWRSYVEPLLPFTSVVHLHNVCYVEDKYYWIPIHPVKGRWNGAYDMEPMLQMLGEDREKYFIFEHTPHMNPTPEEVDEGIRWVRDVLSRV</sequence>
<dbReference type="EMBL" id="WMET01000001">
    <property type="protein sequence ID" value="MYL19870.1"/>
    <property type="molecule type" value="Genomic_DNA"/>
</dbReference>
<dbReference type="InterPro" id="IPR013022">
    <property type="entry name" value="Xyl_isomerase-like_TIM-brl"/>
</dbReference>
<dbReference type="SUPFAM" id="SSF51658">
    <property type="entry name" value="Xylose isomerase-like"/>
    <property type="match status" value="1"/>
</dbReference>
<evidence type="ECO:0000313" key="3">
    <source>
        <dbReference type="Proteomes" id="UP000460949"/>
    </source>
</evidence>
<dbReference type="InterPro" id="IPR036237">
    <property type="entry name" value="Xyl_isomerase-like_sf"/>
</dbReference>
<evidence type="ECO:0000313" key="2">
    <source>
        <dbReference type="EMBL" id="MYL19870.1"/>
    </source>
</evidence>
<reference evidence="2 3" key="1">
    <citation type="submission" date="2019-11" db="EMBL/GenBank/DDBJ databases">
        <title>Genome sequences of 17 halophilic strains isolated from different environments.</title>
        <authorList>
            <person name="Furrow R.E."/>
        </authorList>
    </citation>
    <scope>NUCLEOTIDE SEQUENCE [LARGE SCALE GENOMIC DNA]</scope>
    <source>
        <strain evidence="2 3">22511_23_Filter</strain>
    </source>
</reference>
<feature type="domain" description="Xylose isomerase-like TIM barrel" evidence="1">
    <location>
        <begin position="24"/>
        <end position="268"/>
    </location>
</feature>
<dbReference type="Pfam" id="PF01261">
    <property type="entry name" value="AP_endonuc_2"/>
    <property type="match status" value="1"/>
</dbReference>
<gene>
    <name evidence="2" type="ORF">GLW04_08225</name>
</gene>
<proteinExistence type="predicted"/>
<accession>A0A845DQU2</accession>
<protein>
    <submittedName>
        <fullName evidence="2">TIM barrel protein</fullName>
    </submittedName>
</protein>
<comment type="caution">
    <text evidence="2">The sequence shown here is derived from an EMBL/GenBank/DDBJ whole genome shotgun (WGS) entry which is preliminary data.</text>
</comment>
<organism evidence="2 3">
    <name type="scientific">Halobacillus litoralis</name>
    <dbReference type="NCBI Taxonomy" id="45668"/>
    <lineage>
        <taxon>Bacteria</taxon>
        <taxon>Bacillati</taxon>
        <taxon>Bacillota</taxon>
        <taxon>Bacilli</taxon>
        <taxon>Bacillales</taxon>
        <taxon>Bacillaceae</taxon>
        <taxon>Halobacillus</taxon>
    </lineage>
</organism>
<name>A0A845DQU2_9BACI</name>
<evidence type="ECO:0000259" key="1">
    <source>
        <dbReference type="Pfam" id="PF01261"/>
    </source>
</evidence>
<dbReference type="RefSeq" id="WP_160836206.1">
    <property type="nucleotide sequence ID" value="NZ_WMET01000001.1"/>
</dbReference>
<dbReference type="Proteomes" id="UP000460949">
    <property type="component" value="Unassembled WGS sequence"/>
</dbReference>